<evidence type="ECO:0000256" key="2">
    <source>
        <dbReference type="SAM" id="SignalP"/>
    </source>
</evidence>
<dbReference type="RefSeq" id="WP_220231514.1">
    <property type="nucleotide sequence ID" value="NZ_JAICBX010000009.1"/>
</dbReference>
<feature type="chain" id="PRO_5042103620" description="Lipoprotein" evidence="2">
    <location>
        <begin position="22"/>
        <end position="95"/>
    </location>
</feature>
<gene>
    <name evidence="3" type="ORF">K1W69_26540</name>
</gene>
<keyword evidence="2" id="KW-0732">Signal</keyword>
<accession>A0AAE3D4F4</accession>
<feature type="compositionally biased region" description="Basic and acidic residues" evidence="1">
    <location>
        <begin position="40"/>
        <end position="50"/>
    </location>
</feature>
<dbReference type="PROSITE" id="PS51257">
    <property type="entry name" value="PROKAR_LIPOPROTEIN"/>
    <property type="match status" value="1"/>
</dbReference>
<organism evidence="3 4">
    <name type="scientific">Flavimaribacter sediminis</name>
    <dbReference type="NCBI Taxonomy" id="2865987"/>
    <lineage>
        <taxon>Bacteria</taxon>
        <taxon>Pseudomonadati</taxon>
        <taxon>Pseudomonadota</taxon>
        <taxon>Alphaproteobacteria</taxon>
        <taxon>Hyphomicrobiales</taxon>
        <taxon>Rhizobiaceae</taxon>
        <taxon>Flavimaribacter</taxon>
    </lineage>
</organism>
<evidence type="ECO:0000256" key="1">
    <source>
        <dbReference type="SAM" id="MobiDB-lite"/>
    </source>
</evidence>
<name>A0AAE3D4F4_9HYPH</name>
<dbReference type="AlphaFoldDB" id="A0AAE3D4F4"/>
<dbReference type="Proteomes" id="UP001196509">
    <property type="component" value="Unassembled WGS sequence"/>
</dbReference>
<evidence type="ECO:0000313" key="4">
    <source>
        <dbReference type="Proteomes" id="UP001196509"/>
    </source>
</evidence>
<evidence type="ECO:0008006" key="5">
    <source>
        <dbReference type="Google" id="ProtNLM"/>
    </source>
</evidence>
<comment type="caution">
    <text evidence="3">The sequence shown here is derived from an EMBL/GenBank/DDBJ whole genome shotgun (WGS) entry which is preliminary data.</text>
</comment>
<evidence type="ECO:0000313" key="3">
    <source>
        <dbReference type="EMBL" id="MBW8640778.1"/>
    </source>
</evidence>
<sequence length="95" mass="9922">MKTAVTYLKMAAVLSMIALIAAGCGRKNELRLPDPNPRQLPRERAADDAKGGTADQSAGPGGPQSASAGPQGEGEEGKRKRGNPDKPFILDPLIQ</sequence>
<proteinExistence type="predicted"/>
<dbReference type="EMBL" id="JAICBX010000009">
    <property type="protein sequence ID" value="MBW8640778.1"/>
    <property type="molecule type" value="Genomic_DNA"/>
</dbReference>
<reference evidence="3" key="1">
    <citation type="submission" date="2021-08" db="EMBL/GenBank/DDBJ databases">
        <title>Hoeflea bacterium WL0058 sp. nov., isolated from the sediment.</title>
        <authorList>
            <person name="Wang L."/>
            <person name="Zhang D."/>
        </authorList>
    </citation>
    <scope>NUCLEOTIDE SEQUENCE</scope>
    <source>
        <strain evidence="3">WL0058</strain>
    </source>
</reference>
<feature type="region of interest" description="Disordered" evidence="1">
    <location>
        <begin position="25"/>
        <end position="95"/>
    </location>
</feature>
<protein>
    <recommendedName>
        <fullName evidence="5">Lipoprotein</fullName>
    </recommendedName>
</protein>
<keyword evidence="4" id="KW-1185">Reference proteome</keyword>
<feature type="signal peptide" evidence="2">
    <location>
        <begin position="1"/>
        <end position="21"/>
    </location>
</feature>
<feature type="compositionally biased region" description="Basic and acidic residues" evidence="1">
    <location>
        <begin position="75"/>
        <end position="84"/>
    </location>
</feature>